<reference evidence="2 3" key="1">
    <citation type="submission" date="2019-04" db="EMBL/GenBank/DDBJ databases">
        <title>Comparative genomics and transcriptomics to analyze fruiting body development in filamentous ascomycetes.</title>
        <authorList>
            <consortium name="DOE Joint Genome Institute"/>
            <person name="Lutkenhaus R."/>
            <person name="Traeger S."/>
            <person name="Breuer J."/>
            <person name="Kuo A."/>
            <person name="Lipzen A."/>
            <person name="Pangilinan J."/>
            <person name="Dilworth D."/>
            <person name="Sandor L."/>
            <person name="Poggeler S."/>
            <person name="Barry K."/>
            <person name="Grigoriev I.V."/>
            <person name="Nowrousian M."/>
        </authorList>
    </citation>
    <scope>NUCLEOTIDE SEQUENCE [LARGE SCALE GENOMIC DNA]</scope>
    <source>
        <strain evidence="2 3">CBS 389.68</strain>
    </source>
</reference>
<proteinExistence type="predicted"/>
<accession>A0A4V3SIN1</accession>
<dbReference type="Proteomes" id="UP000298138">
    <property type="component" value="Unassembled WGS sequence"/>
</dbReference>
<name>A0A4V3SIN1_9PEZI</name>
<dbReference type="AlphaFoldDB" id="A0A4V3SIN1"/>
<feature type="compositionally biased region" description="Polar residues" evidence="1">
    <location>
        <begin position="16"/>
        <end position="43"/>
    </location>
</feature>
<keyword evidence="3" id="KW-1185">Reference proteome</keyword>
<feature type="region of interest" description="Disordered" evidence="1">
    <location>
        <begin position="145"/>
        <end position="180"/>
    </location>
</feature>
<protein>
    <submittedName>
        <fullName evidence="2">Uncharacterized protein</fullName>
    </submittedName>
</protein>
<gene>
    <name evidence="2" type="ORF">EX30DRAFT_349293</name>
</gene>
<evidence type="ECO:0000256" key="1">
    <source>
        <dbReference type="SAM" id="MobiDB-lite"/>
    </source>
</evidence>
<feature type="region of interest" description="Disordered" evidence="1">
    <location>
        <begin position="1"/>
        <end position="50"/>
    </location>
</feature>
<evidence type="ECO:0000313" key="3">
    <source>
        <dbReference type="Proteomes" id="UP000298138"/>
    </source>
</evidence>
<dbReference type="InParanoid" id="A0A4V3SIN1"/>
<evidence type="ECO:0000313" key="2">
    <source>
        <dbReference type="EMBL" id="TGZ80765.1"/>
    </source>
</evidence>
<organism evidence="2 3">
    <name type="scientific">Ascodesmis nigricans</name>
    <dbReference type="NCBI Taxonomy" id="341454"/>
    <lineage>
        <taxon>Eukaryota</taxon>
        <taxon>Fungi</taxon>
        <taxon>Dikarya</taxon>
        <taxon>Ascomycota</taxon>
        <taxon>Pezizomycotina</taxon>
        <taxon>Pezizomycetes</taxon>
        <taxon>Pezizales</taxon>
        <taxon>Ascodesmidaceae</taxon>
        <taxon>Ascodesmis</taxon>
    </lineage>
</organism>
<feature type="compositionally biased region" description="Acidic residues" evidence="1">
    <location>
        <begin position="1"/>
        <end position="15"/>
    </location>
</feature>
<sequence length="180" mass="19755">MDVLEEVNDYDDESSSETFSVDTAQMEGSRSPSVEPSNTPVEDTSNRARAPVPLEIISESEESDCIDPVLRQLQQEQLSGTIVAESTHERAVASKSRVTSPSNTETIELLDSDCSDPDTIHVTRPSIHEEVLQNNSVARAKMVRRHACEERNHGGTRNLPGARSPSGDAGNRHGRDRGYQ</sequence>
<dbReference type="EMBL" id="ML220123">
    <property type="protein sequence ID" value="TGZ80765.1"/>
    <property type="molecule type" value="Genomic_DNA"/>
</dbReference>
<feature type="compositionally biased region" description="Basic and acidic residues" evidence="1">
    <location>
        <begin position="170"/>
        <end position="180"/>
    </location>
</feature>